<comment type="similarity">
    <text evidence="11">Belongs to the SEDS family. MrdB/RodA subfamily.</text>
</comment>
<dbReference type="PANTHER" id="PTHR30474:SF1">
    <property type="entry name" value="PEPTIDOGLYCAN GLYCOSYLTRANSFERASE MRDB"/>
    <property type="match status" value="1"/>
</dbReference>
<dbReference type="RefSeq" id="WP_070115833.1">
    <property type="nucleotide sequence ID" value="NZ_CAXATG010000002.1"/>
</dbReference>
<dbReference type="GO" id="GO:0005886">
    <property type="term" value="C:plasma membrane"/>
    <property type="evidence" value="ECO:0007669"/>
    <property type="project" value="UniProtKB-SubCell"/>
</dbReference>
<keyword evidence="13" id="KW-1185">Reference proteome</keyword>
<comment type="catalytic activity">
    <reaction evidence="11">
        <text>[GlcNAc-(1-&gt;4)-Mur2Ac(oyl-L-Ala-gamma-D-Glu-L-Lys-D-Ala-D-Ala)](n)-di-trans,octa-cis-undecaprenyl diphosphate + beta-D-GlcNAc-(1-&gt;4)-Mur2Ac(oyl-L-Ala-gamma-D-Glu-L-Lys-D-Ala-D-Ala)-di-trans,octa-cis-undecaprenyl diphosphate = [GlcNAc-(1-&gt;4)-Mur2Ac(oyl-L-Ala-gamma-D-Glu-L-Lys-D-Ala-D-Ala)](n+1)-di-trans,octa-cis-undecaprenyl diphosphate + di-trans,octa-cis-undecaprenyl diphosphate + H(+)</text>
        <dbReference type="Rhea" id="RHEA:23708"/>
        <dbReference type="Rhea" id="RHEA-COMP:9602"/>
        <dbReference type="Rhea" id="RHEA-COMP:9603"/>
        <dbReference type="ChEBI" id="CHEBI:15378"/>
        <dbReference type="ChEBI" id="CHEBI:58405"/>
        <dbReference type="ChEBI" id="CHEBI:60033"/>
        <dbReference type="ChEBI" id="CHEBI:78435"/>
        <dbReference type="EC" id="2.4.99.28"/>
    </reaction>
</comment>
<dbReference type="UniPathway" id="UPA00219"/>
<evidence type="ECO:0000256" key="4">
    <source>
        <dbReference type="ARBA" id="ARBA00022679"/>
    </source>
</evidence>
<dbReference type="AlphaFoldDB" id="A0A1E8CIK4"/>
<evidence type="ECO:0000256" key="2">
    <source>
        <dbReference type="ARBA" id="ARBA00022475"/>
    </source>
</evidence>
<keyword evidence="10 11" id="KW-0961">Cell wall biogenesis/degradation</keyword>
<dbReference type="NCBIfam" id="TIGR02210">
    <property type="entry name" value="rodA_shape"/>
    <property type="match status" value="1"/>
</dbReference>
<evidence type="ECO:0000256" key="1">
    <source>
        <dbReference type="ARBA" id="ARBA00004141"/>
    </source>
</evidence>
<comment type="caution">
    <text evidence="12">The sequence shown here is derived from an EMBL/GenBank/DDBJ whole genome shotgun (WGS) entry which is preliminary data.</text>
</comment>
<proteinExistence type="inferred from homology"/>
<dbReference type="GO" id="GO:0009252">
    <property type="term" value="P:peptidoglycan biosynthetic process"/>
    <property type="evidence" value="ECO:0007669"/>
    <property type="project" value="UniProtKB-UniRule"/>
</dbReference>
<evidence type="ECO:0000313" key="12">
    <source>
        <dbReference type="EMBL" id="OFE12209.1"/>
    </source>
</evidence>
<dbReference type="GO" id="GO:0008360">
    <property type="term" value="P:regulation of cell shape"/>
    <property type="evidence" value="ECO:0007669"/>
    <property type="project" value="UniProtKB-KW"/>
</dbReference>
<evidence type="ECO:0000256" key="7">
    <source>
        <dbReference type="ARBA" id="ARBA00022984"/>
    </source>
</evidence>
<evidence type="ECO:0000256" key="6">
    <source>
        <dbReference type="ARBA" id="ARBA00022960"/>
    </source>
</evidence>
<comment type="pathway">
    <text evidence="11">Cell wall biogenesis; peptidoglycan biosynthesis.</text>
</comment>
<comment type="function">
    <text evidence="11">Peptidoglycan polymerase that is essential for cell wall elongation.</text>
</comment>
<feature type="transmembrane region" description="Helical" evidence="11">
    <location>
        <begin position="351"/>
        <end position="372"/>
    </location>
</feature>
<organism evidence="12 13">
    <name type="scientific">Pseudohongiella acticola</name>
    <dbReference type="NCBI Taxonomy" id="1524254"/>
    <lineage>
        <taxon>Bacteria</taxon>
        <taxon>Pseudomonadati</taxon>
        <taxon>Pseudomonadota</taxon>
        <taxon>Gammaproteobacteria</taxon>
        <taxon>Pseudomonadales</taxon>
        <taxon>Pseudohongiellaceae</taxon>
        <taxon>Pseudohongiella</taxon>
    </lineage>
</organism>
<gene>
    <name evidence="11" type="primary">mrdB</name>
    <name evidence="11" type="synonym">rodA</name>
    <name evidence="12" type="ORF">PHACT_02890</name>
</gene>
<dbReference type="PANTHER" id="PTHR30474">
    <property type="entry name" value="CELL CYCLE PROTEIN"/>
    <property type="match status" value="1"/>
</dbReference>
<feature type="transmembrane region" description="Helical" evidence="11">
    <location>
        <begin position="285"/>
        <end position="306"/>
    </location>
</feature>
<dbReference type="HAMAP" id="MF_02079">
    <property type="entry name" value="PGT_RodA"/>
    <property type="match status" value="1"/>
</dbReference>
<accession>A0A1E8CIK4</accession>
<feature type="transmembrane region" description="Helical" evidence="11">
    <location>
        <begin position="318"/>
        <end position="345"/>
    </location>
</feature>
<dbReference type="InterPro" id="IPR011923">
    <property type="entry name" value="RodA/MrdB"/>
</dbReference>
<keyword evidence="3 11" id="KW-0328">Glycosyltransferase</keyword>
<dbReference type="GO" id="GO:0051301">
    <property type="term" value="P:cell division"/>
    <property type="evidence" value="ECO:0007669"/>
    <property type="project" value="InterPro"/>
</dbReference>
<feature type="transmembrane region" description="Helical" evidence="11">
    <location>
        <begin position="148"/>
        <end position="166"/>
    </location>
</feature>
<evidence type="ECO:0000256" key="8">
    <source>
        <dbReference type="ARBA" id="ARBA00022989"/>
    </source>
</evidence>
<feature type="transmembrane region" description="Helical" evidence="11">
    <location>
        <begin position="30"/>
        <end position="50"/>
    </location>
</feature>
<dbReference type="GO" id="GO:0032153">
    <property type="term" value="C:cell division site"/>
    <property type="evidence" value="ECO:0007669"/>
    <property type="project" value="TreeGrafter"/>
</dbReference>
<keyword evidence="7 11" id="KW-0573">Peptidoglycan synthesis</keyword>
<dbReference type="Pfam" id="PF01098">
    <property type="entry name" value="FTSW_RODA_SPOVE"/>
    <property type="match status" value="1"/>
</dbReference>
<sequence length="381" mass="41631">MSELTRRAINPRFALGTQERTLAWRLHIDVPLLVGALMVCCLGLFVLYSASGEDMDSVIRQVIRLGIGFTAMLIIAQIPPRTFRYWALPAFAVVTVLLVLVLFFGTVVNGAQRWLAIPGLGVFQPSELMKLSLPVMVAWYFSKVVLPPRWHDIVISLIIVGVPSFLIANQPDLGTSILVGMSGLIVLFFAGLSWRILSAAGLLTVIAIPLMYMFVLEPYQRRRVDTLFNPEADPLGAGWNIIQSTIAMGSGGLMGKGWLNGTQSRLDFLPESSTDFILAVIGEEFGLLGIVVLLSLYIFIVGRGLFISWQAKETFSRLLGVSLSLTFCIYVVVNMGMVSGILPVVGVPLPLVSYGGTSAITLLTGFGILMSIHTHRRLLPH</sequence>
<evidence type="ECO:0000256" key="10">
    <source>
        <dbReference type="ARBA" id="ARBA00023316"/>
    </source>
</evidence>
<dbReference type="GO" id="GO:0071555">
    <property type="term" value="P:cell wall organization"/>
    <property type="evidence" value="ECO:0007669"/>
    <property type="project" value="UniProtKB-KW"/>
</dbReference>
<evidence type="ECO:0000313" key="13">
    <source>
        <dbReference type="Proteomes" id="UP000175669"/>
    </source>
</evidence>
<feature type="transmembrane region" description="Helical" evidence="11">
    <location>
        <begin position="173"/>
        <end position="190"/>
    </location>
</feature>
<comment type="subcellular location">
    <subcellularLocation>
        <location evidence="11">Cell inner membrane</location>
        <topology evidence="11">Multi-pass membrane protein</topology>
    </subcellularLocation>
    <subcellularLocation>
        <location evidence="1">Membrane</location>
        <topology evidence="1">Multi-pass membrane protein</topology>
    </subcellularLocation>
</comment>
<evidence type="ECO:0000256" key="3">
    <source>
        <dbReference type="ARBA" id="ARBA00022676"/>
    </source>
</evidence>
<feature type="transmembrane region" description="Helical" evidence="11">
    <location>
        <begin position="196"/>
        <end position="216"/>
    </location>
</feature>
<keyword evidence="4 11" id="KW-0808">Transferase</keyword>
<feature type="transmembrane region" description="Helical" evidence="11">
    <location>
        <begin position="237"/>
        <end position="259"/>
    </location>
</feature>
<evidence type="ECO:0000256" key="5">
    <source>
        <dbReference type="ARBA" id="ARBA00022692"/>
    </source>
</evidence>
<evidence type="ECO:0000256" key="9">
    <source>
        <dbReference type="ARBA" id="ARBA00023136"/>
    </source>
</evidence>
<dbReference type="InterPro" id="IPR001182">
    <property type="entry name" value="FtsW/RodA"/>
</dbReference>
<keyword evidence="8 11" id="KW-1133">Transmembrane helix</keyword>
<evidence type="ECO:0000256" key="11">
    <source>
        <dbReference type="HAMAP-Rule" id="MF_02079"/>
    </source>
</evidence>
<dbReference type="EC" id="2.4.99.28" evidence="11"/>
<keyword evidence="9 11" id="KW-0472">Membrane</keyword>
<feature type="transmembrane region" description="Helical" evidence="11">
    <location>
        <begin position="62"/>
        <end position="79"/>
    </location>
</feature>
<dbReference type="GO" id="GO:0008955">
    <property type="term" value="F:peptidoglycan glycosyltransferase activity"/>
    <property type="evidence" value="ECO:0007669"/>
    <property type="project" value="UniProtKB-UniRule"/>
</dbReference>
<dbReference type="Proteomes" id="UP000175669">
    <property type="component" value="Unassembled WGS sequence"/>
</dbReference>
<dbReference type="OrthoDB" id="9768187at2"/>
<dbReference type="InterPro" id="IPR018365">
    <property type="entry name" value="Cell_cycle_FtsW-rel_CS"/>
</dbReference>
<reference evidence="13" key="1">
    <citation type="submission" date="2016-07" db="EMBL/GenBank/DDBJ databases">
        <authorList>
            <person name="Florea S."/>
            <person name="Webb J.S."/>
            <person name="Jaromczyk J."/>
            <person name="Schardl C.L."/>
        </authorList>
    </citation>
    <scope>NUCLEOTIDE SEQUENCE [LARGE SCALE GENOMIC DNA]</scope>
    <source>
        <strain evidence="13">KCTC 42131</strain>
    </source>
</reference>
<dbReference type="GO" id="GO:0015648">
    <property type="term" value="F:lipid-linked peptidoglycan transporter activity"/>
    <property type="evidence" value="ECO:0007669"/>
    <property type="project" value="TreeGrafter"/>
</dbReference>
<keyword evidence="5 11" id="KW-0812">Transmembrane</keyword>
<name>A0A1E8CIK4_9GAMM</name>
<keyword evidence="11" id="KW-0997">Cell inner membrane</keyword>
<keyword evidence="2 11" id="KW-1003">Cell membrane</keyword>
<dbReference type="STRING" id="1524254.PHACT_02890"/>
<keyword evidence="6 11" id="KW-0133">Cell shape</keyword>
<protein>
    <recommendedName>
        <fullName evidence="11">Peptidoglycan glycosyltransferase MrdB</fullName>
        <shortName evidence="11">PGT</shortName>
        <ecNumber evidence="11">2.4.99.28</ecNumber>
    </recommendedName>
    <alternativeName>
        <fullName evidence="11">Cell elongation protein RodA</fullName>
    </alternativeName>
    <alternativeName>
        <fullName evidence="11">Cell wall polymerase</fullName>
    </alternativeName>
    <alternativeName>
        <fullName evidence="11">Peptidoglycan polymerase</fullName>
        <shortName evidence="11">PG polymerase</shortName>
    </alternativeName>
</protein>
<feature type="transmembrane region" description="Helical" evidence="11">
    <location>
        <begin position="85"/>
        <end position="108"/>
    </location>
</feature>
<dbReference type="PROSITE" id="PS00428">
    <property type="entry name" value="FTSW_RODA_SPOVE"/>
    <property type="match status" value="1"/>
</dbReference>
<dbReference type="EMBL" id="MASR01000001">
    <property type="protein sequence ID" value="OFE12209.1"/>
    <property type="molecule type" value="Genomic_DNA"/>
</dbReference>